<dbReference type="PROSITE" id="PS50850">
    <property type="entry name" value="MFS"/>
    <property type="match status" value="1"/>
</dbReference>
<evidence type="ECO:0000259" key="8">
    <source>
        <dbReference type="PROSITE" id="PS50850"/>
    </source>
</evidence>
<dbReference type="EMBL" id="BAABRP010000034">
    <property type="protein sequence ID" value="GAA5515047.1"/>
    <property type="molecule type" value="Genomic_DNA"/>
</dbReference>
<sequence length="455" mass="48668">MIQGLGPVVGPGLGGLLLSLGSWHWLFWINVPLCLLGLLGVQFFQPTHSQASKAAINVVSSILLGLSLLCGLLALNTPRLSGSVHVVLTALTLALGVAFAFLDKQQPAPLILPQLQSSAELRLLVGLTGVIGAVTTVVFLVPPFLWTQLAHLQAWQVGLLALAAPAAFTVTARLTPKLRGLESRSSLLLLGLLLMTLGLGIAALMLHWQSGIALCLPLLVYGCGAGILQVEAVTRMTAQVSAEIQATLGSTQRLVQNLGIALSSALVGSLLTRVSLLIGGQTAFWLAAGLTFLALLVTAKQNRRMPVPVEFLSDEQAARYGRLAVDPTPEQLTRYFFLNEADLALIAERRRDHNKLGFAIQLCTLRYLGTFLPNPIQVPKVVVQHVAQQLEVSPEVFSTRWARKPAIPIAATSWLTWATKSLMIFRCSSSFAGFTPTSPSVPRAPVCCLTSPLLI</sequence>
<feature type="transmembrane region" description="Helical" evidence="7">
    <location>
        <begin position="187"/>
        <end position="205"/>
    </location>
</feature>
<dbReference type="InterPro" id="IPR025296">
    <property type="entry name" value="DUF4158"/>
</dbReference>
<evidence type="ECO:0000313" key="9">
    <source>
        <dbReference type="EMBL" id="GAA5515047.1"/>
    </source>
</evidence>
<evidence type="ECO:0000256" key="5">
    <source>
        <dbReference type="ARBA" id="ARBA00022989"/>
    </source>
</evidence>
<keyword evidence="3" id="KW-1003">Cell membrane</keyword>
<evidence type="ECO:0000313" key="10">
    <source>
        <dbReference type="Proteomes" id="UP001401887"/>
    </source>
</evidence>
<comment type="subcellular location">
    <subcellularLocation>
        <location evidence="1">Cell membrane</location>
        <topology evidence="1">Multi-pass membrane protein</topology>
    </subcellularLocation>
</comment>
<feature type="transmembrane region" description="Helical" evidence="7">
    <location>
        <begin position="282"/>
        <end position="299"/>
    </location>
</feature>
<accession>A0ABP9WFL3</accession>
<dbReference type="Pfam" id="PF07690">
    <property type="entry name" value="MFS_1"/>
    <property type="match status" value="1"/>
</dbReference>
<dbReference type="PANTHER" id="PTHR42718">
    <property type="entry name" value="MAJOR FACILITATOR SUPERFAMILY MULTIDRUG TRANSPORTER MFSC"/>
    <property type="match status" value="1"/>
</dbReference>
<dbReference type="InterPro" id="IPR020846">
    <property type="entry name" value="MFS_dom"/>
</dbReference>
<protein>
    <submittedName>
        <fullName evidence="9">Multidrug resistance protein MdtD</fullName>
    </submittedName>
</protein>
<evidence type="ECO:0000256" key="2">
    <source>
        <dbReference type="ARBA" id="ARBA00022448"/>
    </source>
</evidence>
<feature type="transmembrane region" description="Helical" evidence="7">
    <location>
        <begin position="25"/>
        <end position="44"/>
    </location>
</feature>
<organism evidence="9 10">
    <name type="scientific">Deinococcus carri</name>
    <dbReference type="NCBI Taxonomy" id="1211323"/>
    <lineage>
        <taxon>Bacteria</taxon>
        <taxon>Thermotogati</taxon>
        <taxon>Deinococcota</taxon>
        <taxon>Deinococci</taxon>
        <taxon>Deinococcales</taxon>
        <taxon>Deinococcaceae</taxon>
        <taxon>Deinococcus</taxon>
    </lineage>
</organism>
<feature type="transmembrane region" description="Helical" evidence="7">
    <location>
        <begin position="152"/>
        <end position="175"/>
    </location>
</feature>
<feature type="transmembrane region" description="Helical" evidence="7">
    <location>
        <begin position="123"/>
        <end position="146"/>
    </location>
</feature>
<dbReference type="InterPro" id="IPR036259">
    <property type="entry name" value="MFS_trans_sf"/>
</dbReference>
<keyword evidence="6 7" id="KW-0472">Membrane</keyword>
<reference evidence="9 10" key="1">
    <citation type="submission" date="2024-02" db="EMBL/GenBank/DDBJ databases">
        <title>Deinococcus carri NBRC 110142.</title>
        <authorList>
            <person name="Ichikawa N."/>
            <person name="Katano-Makiyama Y."/>
            <person name="Hidaka K."/>
        </authorList>
    </citation>
    <scope>NUCLEOTIDE SEQUENCE [LARGE SCALE GENOMIC DNA]</scope>
    <source>
        <strain evidence="9 10">NBRC 110142</strain>
    </source>
</reference>
<keyword evidence="4 7" id="KW-0812">Transmembrane</keyword>
<evidence type="ECO:0000256" key="6">
    <source>
        <dbReference type="ARBA" id="ARBA00023136"/>
    </source>
</evidence>
<evidence type="ECO:0000256" key="3">
    <source>
        <dbReference type="ARBA" id="ARBA00022475"/>
    </source>
</evidence>
<feature type="transmembrane region" description="Helical" evidence="7">
    <location>
        <begin position="211"/>
        <end position="233"/>
    </location>
</feature>
<evidence type="ECO:0000256" key="4">
    <source>
        <dbReference type="ARBA" id="ARBA00022692"/>
    </source>
</evidence>
<dbReference type="SUPFAM" id="SSF103473">
    <property type="entry name" value="MFS general substrate transporter"/>
    <property type="match status" value="1"/>
</dbReference>
<dbReference type="Gene3D" id="1.20.1720.10">
    <property type="entry name" value="Multidrug resistance protein D"/>
    <property type="match status" value="1"/>
</dbReference>
<evidence type="ECO:0000256" key="1">
    <source>
        <dbReference type="ARBA" id="ARBA00004651"/>
    </source>
</evidence>
<feature type="domain" description="Major facilitator superfamily (MFS) profile" evidence="8">
    <location>
        <begin position="1"/>
        <end position="306"/>
    </location>
</feature>
<dbReference type="Pfam" id="PF13700">
    <property type="entry name" value="DUF4158"/>
    <property type="match status" value="1"/>
</dbReference>
<dbReference type="PANTHER" id="PTHR42718:SF46">
    <property type="entry name" value="BLR6921 PROTEIN"/>
    <property type="match status" value="1"/>
</dbReference>
<keyword evidence="10" id="KW-1185">Reference proteome</keyword>
<proteinExistence type="predicted"/>
<feature type="transmembrane region" description="Helical" evidence="7">
    <location>
        <begin position="56"/>
        <end position="76"/>
    </location>
</feature>
<keyword evidence="2" id="KW-0813">Transport</keyword>
<dbReference type="Proteomes" id="UP001401887">
    <property type="component" value="Unassembled WGS sequence"/>
</dbReference>
<comment type="caution">
    <text evidence="9">The sequence shown here is derived from an EMBL/GenBank/DDBJ whole genome shotgun (WGS) entry which is preliminary data.</text>
</comment>
<name>A0ABP9WFL3_9DEIO</name>
<gene>
    <name evidence="9" type="primary">mdtD_3</name>
    <name evidence="9" type="ORF">Dcar01_03811</name>
</gene>
<feature type="transmembrane region" description="Helical" evidence="7">
    <location>
        <begin position="82"/>
        <end position="102"/>
    </location>
</feature>
<evidence type="ECO:0000256" key="7">
    <source>
        <dbReference type="SAM" id="Phobius"/>
    </source>
</evidence>
<dbReference type="InterPro" id="IPR011701">
    <property type="entry name" value="MFS"/>
</dbReference>
<feature type="transmembrane region" description="Helical" evidence="7">
    <location>
        <begin position="254"/>
        <end position="276"/>
    </location>
</feature>
<keyword evidence="5 7" id="KW-1133">Transmembrane helix</keyword>
<dbReference type="Gene3D" id="1.20.1250.20">
    <property type="entry name" value="MFS general substrate transporter like domains"/>
    <property type="match status" value="1"/>
</dbReference>